<feature type="region of interest" description="Disordered" evidence="13">
    <location>
        <begin position="477"/>
        <end position="511"/>
    </location>
</feature>
<feature type="domain" description="Aminoacyl-transfer RNA synthetases class-II family profile" evidence="14">
    <location>
        <begin position="812"/>
        <end position="1130"/>
    </location>
</feature>
<dbReference type="Gene3D" id="3.40.50.800">
    <property type="entry name" value="Anticodon-binding domain"/>
    <property type="match status" value="1"/>
</dbReference>
<feature type="region of interest" description="Disordered" evidence="13">
    <location>
        <begin position="1056"/>
        <end position="1094"/>
    </location>
</feature>
<dbReference type="CDD" id="cd00771">
    <property type="entry name" value="ThrRS_core"/>
    <property type="match status" value="1"/>
</dbReference>
<dbReference type="InterPro" id="IPR004095">
    <property type="entry name" value="TGS"/>
</dbReference>
<dbReference type="GO" id="GO:0004829">
    <property type="term" value="F:threonine-tRNA ligase activity"/>
    <property type="evidence" value="ECO:0007669"/>
    <property type="project" value="UniProtKB-EC"/>
</dbReference>
<dbReference type="AlphaFoldDB" id="A0A0G4LVQ5"/>
<dbReference type="InterPro" id="IPR012947">
    <property type="entry name" value="tRNA_SAD"/>
</dbReference>
<evidence type="ECO:0000256" key="13">
    <source>
        <dbReference type="SAM" id="MobiDB-lite"/>
    </source>
</evidence>
<dbReference type="NCBIfam" id="TIGR00418">
    <property type="entry name" value="thrS"/>
    <property type="match status" value="1"/>
</dbReference>
<evidence type="ECO:0000256" key="6">
    <source>
        <dbReference type="ARBA" id="ARBA00022741"/>
    </source>
</evidence>
<dbReference type="Proteomes" id="UP000044602">
    <property type="component" value="Unassembled WGS sequence"/>
</dbReference>
<dbReference type="EMBL" id="CVQH01020002">
    <property type="protein sequence ID" value="CRK26148.1"/>
    <property type="molecule type" value="Genomic_DNA"/>
</dbReference>
<dbReference type="CDD" id="cd00860">
    <property type="entry name" value="ThrRS_anticodon"/>
    <property type="match status" value="1"/>
</dbReference>
<evidence type="ECO:0000256" key="8">
    <source>
        <dbReference type="ARBA" id="ARBA00022917"/>
    </source>
</evidence>
<protein>
    <recommendedName>
        <fullName evidence="12">Threonine--tRNA ligase, cytoplasmic</fullName>
        <ecNumber evidence="3">6.1.1.3</ecNumber>
    </recommendedName>
    <alternativeName>
        <fullName evidence="10">Threonyl-tRNA synthetase</fullName>
    </alternativeName>
</protein>
<evidence type="ECO:0000256" key="1">
    <source>
        <dbReference type="ARBA" id="ARBA00004496"/>
    </source>
</evidence>
<feature type="compositionally biased region" description="Basic and acidic residues" evidence="13">
    <location>
        <begin position="1056"/>
        <end position="1071"/>
    </location>
</feature>
<dbReference type="InterPro" id="IPR036621">
    <property type="entry name" value="Anticodon-bd_dom_sf"/>
</dbReference>
<dbReference type="InterPro" id="IPR002320">
    <property type="entry name" value="Thr-tRNA-ligase_IIa"/>
</dbReference>
<dbReference type="SMART" id="SM00863">
    <property type="entry name" value="tRNA_SAD"/>
    <property type="match status" value="2"/>
</dbReference>
<dbReference type="Pfam" id="PF02824">
    <property type="entry name" value="TGS"/>
    <property type="match status" value="2"/>
</dbReference>
<dbReference type="STRING" id="100787.A0A0G4LVQ5"/>
<dbReference type="PANTHER" id="PTHR11451">
    <property type="entry name" value="THREONINE-TRNA LIGASE"/>
    <property type="match status" value="1"/>
</dbReference>
<keyword evidence="7" id="KW-0067">ATP-binding</keyword>
<organism evidence="16 17">
    <name type="scientific">Verticillium longisporum</name>
    <name type="common">Verticillium dahliae var. longisporum</name>
    <dbReference type="NCBI Taxonomy" id="100787"/>
    <lineage>
        <taxon>Eukaryota</taxon>
        <taxon>Fungi</taxon>
        <taxon>Dikarya</taxon>
        <taxon>Ascomycota</taxon>
        <taxon>Pezizomycotina</taxon>
        <taxon>Sordariomycetes</taxon>
        <taxon>Hypocreomycetidae</taxon>
        <taxon>Glomerellales</taxon>
        <taxon>Plectosphaerellaceae</taxon>
        <taxon>Verticillium</taxon>
    </lineage>
</organism>
<feature type="compositionally biased region" description="Basic and acidic residues" evidence="13">
    <location>
        <begin position="30"/>
        <end position="44"/>
    </location>
</feature>
<dbReference type="CDD" id="cd01667">
    <property type="entry name" value="TGS_ThrRS"/>
    <property type="match status" value="2"/>
</dbReference>
<gene>
    <name evidence="16" type="ORF">BN1708_014385</name>
</gene>
<dbReference type="GO" id="GO:0005739">
    <property type="term" value="C:mitochondrion"/>
    <property type="evidence" value="ECO:0007669"/>
    <property type="project" value="TreeGrafter"/>
</dbReference>
<feature type="domain" description="TGS" evidence="15">
    <location>
        <begin position="85"/>
        <end position="150"/>
    </location>
</feature>
<keyword evidence="8" id="KW-0648">Protein biosynthesis</keyword>
<keyword evidence="4" id="KW-0963">Cytoplasm</keyword>
<dbReference type="PROSITE" id="PS50862">
    <property type="entry name" value="AA_TRNA_LIGASE_II"/>
    <property type="match status" value="1"/>
</dbReference>
<feature type="compositionally biased region" description="Basic and acidic residues" evidence="13">
    <location>
        <begin position="486"/>
        <end position="500"/>
    </location>
</feature>
<keyword evidence="9" id="KW-0030">Aminoacyl-tRNA synthetase</keyword>
<dbReference type="GO" id="GO:0005524">
    <property type="term" value="F:ATP binding"/>
    <property type="evidence" value="ECO:0007669"/>
    <property type="project" value="UniProtKB-KW"/>
</dbReference>
<dbReference type="EC" id="6.1.1.3" evidence="3"/>
<dbReference type="Gene3D" id="3.10.20.30">
    <property type="match status" value="2"/>
</dbReference>
<evidence type="ECO:0000256" key="4">
    <source>
        <dbReference type="ARBA" id="ARBA00022490"/>
    </source>
</evidence>
<dbReference type="SUPFAM" id="SSF55186">
    <property type="entry name" value="ThrRS/AlaRS common domain"/>
    <property type="match status" value="2"/>
</dbReference>
<evidence type="ECO:0000256" key="11">
    <source>
        <dbReference type="ARBA" id="ARBA00049515"/>
    </source>
</evidence>
<dbReference type="SUPFAM" id="SSF52954">
    <property type="entry name" value="Class II aaRS ABD-related"/>
    <property type="match status" value="1"/>
</dbReference>
<evidence type="ECO:0000256" key="3">
    <source>
        <dbReference type="ARBA" id="ARBA00013163"/>
    </source>
</evidence>
<evidence type="ECO:0000256" key="12">
    <source>
        <dbReference type="ARBA" id="ARBA00073157"/>
    </source>
</evidence>
<evidence type="ECO:0000313" key="17">
    <source>
        <dbReference type="Proteomes" id="UP000044602"/>
    </source>
</evidence>
<dbReference type="Pfam" id="PF03129">
    <property type="entry name" value="HGTP_anticodon"/>
    <property type="match status" value="1"/>
</dbReference>
<feature type="domain" description="TGS" evidence="15">
    <location>
        <begin position="541"/>
        <end position="606"/>
    </location>
</feature>
<dbReference type="SUPFAM" id="SSF81271">
    <property type="entry name" value="TGS-like"/>
    <property type="match status" value="2"/>
</dbReference>
<sequence>MEEAKKAVESITEGVKKVAVGAGAAPNNNKDNKPKKEKKAKGGDDAASAGPLELKPAPDFLQSRIELFDRLKKRQDEEIAAKERRPIEITMPDGTIKAGTSWETTPGEIAKGISNSLYKRTVVARLNKDPNQLWDLDRPLEASCKLELLNFDDEQGKQVFWHSSAHILGEACERRFGCSLCIGPPVDNGFYYEMALPGGASVQASDWKPLESIVGSIVKEKQKFERLEMTKDELLEMFSYNKYKQHIIKDKIADGTKTTVYRNGPLIDLCRGPHVPSTERIEAFSIMKNSASYFLGSQENDSLQRVYGVSFPSKKELAAHKKWLEEAAARDHRKLGEQQQLFFFHELSPGSAMWLPHGARIYNTLMAYIKEQYFKRDYHEVITPNMYNSDLWKVSGHWAHYKDDMFVMDVDKEQFALKPMNCPALILPPPSPSATTFTAHPCHPPLRIRPQSHAVMEEAKKAVESITEGVKKVAVGAGAGAAPNNKDNKPKKEKKAKGGDDAASAGPLELKPAPDFLQSRIELFDRLKKRQDEEIAAKERKPIEITMPDGTIKAGTSWETTPGEIAKGISNSLYKRTVVARLNKDPNQLWDLDRPLEASCKLELLNFDDEQGKQVFWHSSAHILGEACERRFGCSLCIGPPVDNGFYYEMALPGGASVQASDWKPLESIVGSIVKEKQKFERLEMTKDELLEMFSYNKYKQHIIKDKIADGTKTTVYRNGPLIDLCRGPHVPSTERIEAFSIMKNSASYFLGSQENDSLQRVYGVSFPSKKELAAHKKWLEEAAARDHRKLGEQQQLFFFHELSPGSAMWLPHGARIYNTLMAYIKEQYFKRDYHEVITPNMYNSDLWKVSGHWAHYKDDMFVMDVDKEQFALKPMNCPGHCLMFGHAPKAYHQLPWRVADFGVLHRNEASGALSGLTRVRRFQQDDAHIFCREDQIGQEITNLFDFLRSMYSLLGFTYKLRLSTRPDKFMGERATWDRAEDMLKVALDEFAATEGGVAWELNEGDGAFYGPKIDIKILDCLNREWQCATIQLDFQLPINFGLEYVTADSAAKTKEDAAAKGPEVKTKEPEAVVESAAAADGKEPAKKQLRMSKPLTPGSARPVIIHRAMAGSIERFTGILIEHFGGKWPMWLSPRQIQIIPVGRGFFEYAEEVQKIFKDAGFWVDVDLSGETLQKKVRRAQLAQYNFVFIVGDEEMKGRQVNVRYRDDTSSQDRGKPVDVDEAIAKLKELRDSRLVYNPWPSAKPAAPEAKKV</sequence>
<comment type="catalytic activity">
    <reaction evidence="11">
        <text>tRNA(Thr) + L-threonine + ATP = L-threonyl-tRNA(Thr) + AMP + diphosphate + H(+)</text>
        <dbReference type="Rhea" id="RHEA:24624"/>
        <dbReference type="Rhea" id="RHEA-COMP:9670"/>
        <dbReference type="Rhea" id="RHEA-COMP:9704"/>
        <dbReference type="ChEBI" id="CHEBI:15378"/>
        <dbReference type="ChEBI" id="CHEBI:30616"/>
        <dbReference type="ChEBI" id="CHEBI:33019"/>
        <dbReference type="ChEBI" id="CHEBI:57926"/>
        <dbReference type="ChEBI" id="CHEBI:78442"/>
        <dbReference type="ChEBI" id="CHEBI:78534"/>
        <dbReference type="ChEBI" id="CHEBI:456215"/>
        <dbReference type="EC" id="6.1.1.3"/>
    </reaction>
</comment>
<proteinExistence type="inferred from homology"/>
<evidence type="ECO:0000256" key="10">
    <source>
        <dbReference type="ARBA" id="ARBA00031900"/>
    </source>
</evidence>
<dbReference type="FunFam" id="3.30.930.10:FF:000009">
    <property type="entry name" value="Threonine--tRNA ligase 2, cytoplasmic"/>
    <property type="match status" value="1"/>
</dbReference>
<dbReference type="InterPro" id="IPR002314">
    <property type="entry name" value="aa-tRNA-synt_IIb"/>
</dbReference>
<dbReference type="Pfam" id="PF00587">
    <property type="entry name" value="tRNA-synt_2b"/>
    <property type="match status" value="1"/>
</dbReference>
<evidence type="ECO:0000313" key="16">
    <source>
        <dbReference type="EMBL" id="CRK26148.1"/>
    </source>
</evidence>
<dbReference type="SUPFAM" id="SSF55681">
    <property type="entry name" value="Class II aaRS and biotin synthetases"/>
    <property type="match status" value="2"/>
</dbReference>
<evidence type="ECO:0000256" key="5">
    <source>
        <dbReference type="ARBA" id="ARBA00022598"/>
    </source>
</evidence>
<evidence type="ECO:0000259" key="15">
    <source>
        <dbReference type="PROSITE" id="PS51880"/>
    </source>
</evidence>
<keyword evidence="5" id="KW-0436">Ligase</keyword>
<feature type="compositionally biased region" description="Low complexity" evidence="13">
    <location>
        <begin position="17"/>
        <end position="29"/>
    </location>
</feature>
<dbReference type="InterPro" id="IPR018163">
    <property type="entry name" value="Thr/Ala-tRNA-synth_IIc_edit"/>
</dbReference>
<dbReference type="PROSITE" id="PS51880">
    <property type="entry name" value="TGS"/>
    <property type="match status" value="2"/>
</dbReference>
<evidence type="ECO:0000256" key="2">
    <source>
        <dbReference type="ARBA" id="ARBA00008226"/>
    </source>
</evidence>
<dbReference type="Pfam" id="PF07973">
    <property type="entry name" value="tRNA_SAD"/>
    <property type="match status" value="2"/>
</dbReference>
<comment type="similarity">
    <text evidence="2">Belongs to the class-II aminoacyl-tRNA synthetase family.</text>
</comment>
<dbReference type="InterPro" id="IPR006195">
    <property type="entry name" value="aa-tRNA-synth_II"/>
</dbReference>
<comment type="subcellular location">
    <subcellularLocation>
        <location evidence="1">Cytoplasm</location>
    </subcellularLocation>
</comment>
<keyword evidence="17" id="KW-1185">Reference proteome</keyword>
<evidence type="ECO:0000259" key="14">
    <source>
        <dbReference type="PROSITE" id="PS50862"/>
    </source>
</evidence>
<name>A0A0G4LVQ5_VERLO</name>
<dbReference type="InterPro" id="IPR012675">
    <property type="entry name" value="Beta-grasp_dom_sf"/>
</dbReference>
<dbReference type="FunFam" id="3.40.50.800:FF:000003">
    <property type="entry name" value="Threonine--tRNA ligase 2, cytoplasmic"/>
    <property type="match status" value="1"/>
</dbReference>
<dbReference type="PANTHER" id="PTHR11451:SF46">
    <property type="entry name" value="THREONINE--TRNA LIGASE"/>
    <property type="match status" value="1"/>
</dbReference>
<evidence type="ECO:0000256" key="9">
    <source>
        <dbReference type="ARBA" id="ARBA00023146"/>
    </source>
</evidence>
<dbReference type="HAMAP" id="MF_00184">
    <property type="entry name" value="Thr_tRNA_synth"/>
    <property type="match status" value="1"/>
</dbReference>
<dbReference type="InterPro" id="IPR004154">
    <property type="entry name" value="Anticodon-bd"/>
</dbReference>
<dbReference type="GO" id="GO:0006435">
    <property type="term" value="P:threonyl-tRNA aminoacylation"/>
    <property type="evidence" value="ECO:0007669"/>
    <property type="project" value="InterPro"/>
</dbReference>
<dbReference type="Gene3D" id="3.30.980.10">
    <property type="entry name" value="Threonyl-trna Synthetase, Chain A, domain 2"/>
    <property type="match status" value="2"/>
</dbReference>
<feature type="region of interest" description="Disordered" evidence="13">
    <location>
        <begin position="1"/>
        <end position="55"/>
    </location>
</feature>
<dbReference type="FunFam" id="3.10.20.30:FF:000006">
    <property type="entry name" value="Threonine--tRNA ligase, cytoplasmic"/>
    <property type="match status" value="2"/>
</dbReference>
<keyword evidence="6" id="KW-0547">Nucleotide-binding</keyword>
<dbReference type="PRINTS" id="PR01047">
    <property type="entry name" value="TRNASYNTHTHR"/>
</dbReference>
<dbReference type="Gene3D" id="3.30.930.10">
    <property type="entry name" value="Bira Bifunctional Protein, Domain 2"/>
    <property type="match status" value="2"/>
</dbReference>
<dbReference type="InterPro" id="IPR033728">
    <property type="entry name" value="ThrRS_core"/>
</dbReference>
<dbReference type="FunFam" id="3.30.980.10:FF:000005">
    <property type="entry name" value="Threonyl-tRNA synthetase, mitochondrial"/>
    <property type="match status" value="2"/>
</dbReference>
<reference evidence="16 17" key="1">
    <citation type="submission" date="2015-05" db="EMBL/GenBank/DDBJ databases">
        <authorList>
            <person name="Wang D.B."/>
            <person name="Wang M."/>
        </authorList>
    </citation>
    <scope>NUCLEOTIDE SEQUENCE [LARGE SCALE GENOMIC DNA]</scope>
    <source>
        <strain evidence="16">VL1</strain>
    </source>
</reference>
<dbReference type="InterPro" id="IPR047246">
    <property type="entry name" value="ThrRS_anticodon"/>
</dbReference>
<accession>A0A0G4LVQ5</accession>
<dbReference type="InterPro" id="IPR045864">
    <property type="entry name" value="aa-tRNA-synth_II/BPL/LPL"/>
</dbReference>
<evidence type="ECO:0000256" key="7">
    <source>
        <dbReference type="ARBA" id="ARBA00022840"/>
    </source>
</evidence>
<dbReference type="InterPro" id="IPR012676">
    <property type="entry name" value="TGS-like"/>
</dbReference>